<evidence type="ECO:0000256" key="2">
    <source>
        <dbReference type="ARBA" id="ARBA00023242"/>
    </source>
</evidence>
<dbReference type="PANTHER" id="PTHR23138:SF142">
    <property type="entry name" value="RAN-BINDING PROTEIN 3B-RELATED"/>
    <property type="match status" value="1"/>
</dbReference>
<dbReference type="SUPFAM" id="SSF50729">
    <property type="entry name" value="PH domain-like"/>
    <property type="match status" value="1"/>
</dbReference>
<name>A0A2J6SIA4_9HELO</name>
<protein>
    <recommendedName>
        <fullName evidence="4">RanBD1 domain-containing protein</fullName>
    </recommendedName>
</protein>
<dbReference type="OrthoDB" id="185618at2759"/>
<feature type="compositionally biased region" description="Acidic residues" evidence="3">
    <location>
        <begin position="365"/>
        <end position="389"/>
    </location>
</feature>
<dbReference type="AlphaFoldDB" id="A0A2J6SIA4"/>
<reference evidence="5 6" key="1">
    <citation type="submission" date="2016-04" db="EMBL/GenBank/DDBJ databases">
        <title>A degradative enzymes factory behind the ericoid mycorrhizal symbiosis.</title>
        <authorList>
            <consortium name="DOE Joint Genome Institute"/>
            <person name="Martino E."/>
            <person name="Morin E."/>
            <person name="Grelet G."/>
            <person name="Kuo A."/>
            <person name="Kohler A."/>
            <person name="Daghino S."/>
            <person name="Barry K."/>
            <person name="Choi C."/>
            <person name="Cichocki N."/>
            <person name="Clum A."/>
            <person name="Copeland A."/>
            <person name="Hainaut M."/>
            <person name="Haridas S."/>
            <person name="Labutti K."/>
            <person name="Lindquist E."/>
            <person name="Lipzen A."/>
            <person name="Khouja H.-R."/>
            <person name="Murat C."/>
            <person name="Ohm R."/>
            <person name="Olson A."/>
            <person name="Spatafora J."/>
            <person name="Veneault-Fourrey C."/>
            <person name="Henrissat B."/>
            <person name="Grigoriev I."/>
            <person name="Martin F."/>
            <person name="Perotto S."/>
        </authorList>
    </citation>
    <scope>NUCLEOTIDE SEQUENCE [LARGE SCALE GENOMIC DNA]</scope>
    <source>
        <strain evidence="5 6">E</strain>
    </source>
</reference>
<feature type="compositionally biased region" description="Basic and acidic residues" evidence="3">
    <location>
        <begin position="38"/>
        <end position="78"/>
    </location>
</feature>
<dbReference type="InterPro" id="IPR011993">
    <property type="entry name" value="PH-like_dom_sf"/>
</dbReference>
<evidence type="ECO:0000259" key="4">
    <source>
        <dbReference type="PROSITE" id="PS50196"/>
    </source>
</evidence>
<feature type="compositionally biased region" description="Basic and acidic residues" evidence="3">
    <location>
        <begin position="100"/>
        <end position="109"/>
    </location>
</feature>
<feature type="domain" description="RanBD1" evidence="4">
    <location>
        <begin position="401"/>
        <end position="551"/>
    </location>
</feature>
<dbReference type="SMART" id="SM00160">
    <property type="entry name" value="RanBD"/>
    <property type="match status" value="1"/>
</dbReference>
<accession>A0A2J6SIA4</accession>
<dbReference type="Pfam" id="PF00638">
    <property type="entry name" value="Ran_BP1"/>
    <property type="match status" value="2"/>
</dbReference>
<organism evidence="5 6">
    <name type="scientific">Hyaloscypha bicolor E</name>
    <dbReference type="NCBI Taxonomy" id="1095630"/>
    <lineage>
        <taxon>Eukaryota</taxon>
        <taxon>Fungi</taxon>
        <taxon>Dikarya</taxon>
        <taxon>Ascomycota</taxon>
        <taxon>Pezizomycotina</taxon>
        <taxon>Leotiomycetes</taxon>
        <taxon>Helotiales</taxon>
        <taxon>Hyaloscyphaceae</taxon>
        <taxon>Hyaloscypha</taxon>
        <taxon>Hyaloscypha bicolor</taxon>
    </lineage>
</organism>
<feature type="region of interest" description="Disordered" evidence="3">
    <location>
        <begin position="338"/>
        <end position="397"/>
    </location>
</feature>
<dbReference type="PROSITE" id="PS50196">
    <property type="entry name" value="RANBD1"/>
    <property type="match status" value="1"/>
</dbReference>
<gene>
    <name evidence="5" type="ORF">K444DRAFT_621866</name>
</gene>
<dbReference type="Proteomes" id="UP000235371">
    <property type="component" value="Unassembled WGS sequence"/>
</dbReference>
<dbReference type="STRING" id="1095630.A0A2J6SIA4"/>
<keyword evidence="2" id="KW-0539">Nucleus</keyword>
<evidence type="ECO:0000256" key="1">
    <source>
        <dbReference type="ARBA" id="ARBA00004123"/>
    </source>
</evidence>
<dbReference type="InterPro" id="IPR000156">
    <property type="entry name" value="Ran_bind_dom"/>
</dbReference>
<feature type="compositionally biased region" description="Basic and acidic residues" evidence="3">
    <location>
        <begin position="172"/>
        <end position="196"/>
    </location>
</feature>
<evidence type="ECO:0000313" key="5">
    <source>
        <dbReference type="EMBL" id="PMD50495.1"/>
    </source>
</evidence>
<feature type="region of interest" description="Disordered" evidence="3">
    <location>
        <begin position="1"/>
        <end position="238"/>
    </location>
</feature>
<feature type="compositionally biased region" description="Polar residues" evidence="3">
    <location>
        <begin position="261"/>
        <end position="271"/>
    </location>
</feature>
<comment type="subcellular location">
    <subcellularLocation>
        <location evidence="1">Nucleus</location>
    </subcellularLocation>
</comment>
<feature type="compositionally biased region" description="Low complexity" evidence="3">
    <location>
        <begin position="281"/>
        <end position="291"/>
    </location>
</feature>
<dbReference type="InterPro" id="IPR045255">
    <property type="entry name" value="RanBP1-like"/>
</dbReference>
<dbReference type="RefSeq" id="XP_024727399.1">
    <property type="nucleotide sequence ID" value="XM_024881993.1"/>
</dbReference>
<feature type="region of interest" description="Disordered" evidence="3">
    <location>
        <begin position="255"/>
        <end position="311"/>
    </location>
</feature>
<dbReference type="EMBL" id="KZ613913">
    <property type="protein sequence ID" value="PMD50495.1"/>
    <property type="molecule type" value="Genomic_DNA"/>
</dbReference>
<dbReference type="GO" id="GO:0005634">
    <property type="term" value="C:nucleus"/>
    <property type="evidence" value="ECO:0007669"/>
    <property type="project" value="UniProtKB-SubCell"/>
</dbReference>
<dbReference type="GeneID" id="36590070"/>
<proteinExistence type="predicted"/>
<sequence>MGITSHIAMSSSAAADAVAPEKADQSPVNQDPDPDVMESNHDLPARTMADADKKEQTQLEKDDPATTAAREELKHTSISDRITPTSRVEPPNTEAEPEAEDKPMEERANTPDAEPSDAQDEEMRERLSSPKKKRGRDQDDDTGRELDDGDGDKQGSAADGSVLNGNRTIRSGPEKKRPRDTSEDEELSKSAEKAAGEKAGISTSLAAKAASTDKEETTSQRSTSGGSKPQTSKSAFASSGFASLANTSTSPFGSLGASKPSIFSSGAQPATSGFGALAAKSSNTTPTTTSSGFGALAGDKPATGFGFGSGTTSGFGGLSGGSAFGSKLGNGFAGGAGPKLSSFAAPGKDNEIIGSKPAKAFGAPESDEDEGSDEDDSEGDENSDEDEGFAEEKKKSKLHKIHIEDGEAGEATLLQLRAKLFALDKEAGWKERGVGTLKINVPKSCVSYDENGQPIPGSFDASGLEDEDADPNAPQVARLIMRQENTHRVVLNTMIVRAMEFKPKSGSSAGQLMFTAFEGDKELKPINMLLKMSEPNGKLFKEEIESIQHEL</sequence>
<dbReference type="InParanoid" id="A0A2J6SIA4"/>
<dbReference type="PANTHER" id="PTHR23138">
    <property type="entry name" value="RAN BINDING PROTEIN"/>
    <property type="match status" value="1"/>
</dbReference>
<evidence type="ECO:0000256" key="3">
    <source>
        <dbReference type="SAM" id="MobiDB-lite"/>
    </source>
</evidence>
<feature type="compositionally biased region" description="Polar residues" evidence="3">
    <location>
        <begin position="219"/>
        <end position="231"/>
    </location>
</feature>
<dbReference type="Gene3D" id="2.30.29.30">
    <property type="entry name" value="Pleckstrin-homology domain (PH domain)/Phosphotyrosine-binding domain (PTB)"/>
    <property type="match status" value="1"/>
</dbReference>
<evidence type="ECO:0000313" key="6">
    <source>
        <dbReference type="Proteomes" id="UP000235371"/>
    </source>
</evidence>
<feature type="compositionally biased region" description="Low complexity" evidence="3">
    <location>
        <begin position="1"/>
        <end position="18"/>
    </location>
</feature>
<keyword evidence="6" id="KW-1185">Reference proteome</keyword>